<evidence type="ECO:0000313" key="9">
    <source>
        <dbReference type="EMBL" id="HJH23969.1"/>
    </source>
</evidence>
<evidence type="ECO:0000256" key="6">
    <source>
        <dbReference type="PROSITE-ProRule" id="PRU00339"/>
    </source>
</evidence>
<reference evidence="9" key="2">
    <citation type="submission" date="2021-09" db="EMBL/GenBank/DDBJ databases">
        <authorList>
            <person name="Gilroy R."/>
        </authorList>
    </citation>
    <scope>NUCLEOTIDE SEQUENCE</scope>
    <source>
        <strain evidence="9">CHK175-13533</strain>
    </source>
</reference>
<dbReference type="Pfam" id="PF13174">
    <property type="entry name" value="TPR_6"/>
    <property type="match status" value="1"/>
</dbReference>
<accession>A0A9D2VG68</accession>
<feature type="repeat" description="TPR" evidence="6">
    <location>
        <begin position="309"/>
        <end position="342"/>
    </location>
</feature>
<organism evidence="9 10">
    <name type="scientific">Paenalcaligenes hominis</name>
    <dbReference type="NCBI Taxonomy" id="643674"/>
    <lineage>
        <taxon>Bacteria</taxon>
        <taxon>Pseudomonadati</taxon>
        <taxon>Pseudomonadota</taxon>
        <taxon>Betaproteobacteria</taxon>
        <taxon>Burkholderiales</taxon>
        <taxon>Alcaligenaceae</taxon>
        <taxon>Paenalcaligenes</taxon>
    </lineage>
</organism>
<dbReference type="PROSITE" id="PS50293">
    <property type="entry name" value="TPR_REGION"/>
    <property type="match status" value="1"/>
</dbReference>
<feature type="signal peptide" evidence="7">
    <location>
        <begin position="1"/>
        <end position="25"/>
    </location>
</feature>
<dbReference type="InterPro" id="IPR011990">
    <property type="entry name" value="TPR-like_helical_dom_sf"/>
</dbReference>
<dbReference type="GO" id="GO:0030244">
    <property type="term" value="P:cellulose biosynthetic process"/>
    <property type="evidence" value="ECO:0007669"/>
    <property type="project" value="UniProtKB-KW"/>
</dbReference>
<dbReference type="Pfam" id="PF13432">
    <property type="entry name" value="TPR_16"/>
    <property type="match status" value="1"/>
</dbReference>
<evidence type="ECO:0000313" key="10">
    <source>
        <dbReference type="Proteomes" id="UP000700248"/>
    </source>
</evidence>
<keyword evidence="3" id="KW-0677">Repeat</keyword>
<dbReference type="SMART" id="SM00028">
    <property type="entry name" value="TPR"/>
    <property type="match status" value="4"/>
</dbReference>
<comment type="caution">
    <text evidence="9">The sequence shown here is derived from an EMBL/GenBank/DDBJ whole genome shotgun (WGS) entry which is preliminary data.</text>
</comment>
<evidence type="ECO:0000256" key="3">
    <source>
        <dbReference type="ARBA" id="ARBA00022737"/>
    </source>
</evidence>
<feature type="repeat" description="TPR" evidence="6">
    <location>
        <begin position="391"/>
        <end position="424"/>
    </location>
</feature>
<keyword evidence="5" id="KW-0135">Cellulose biosynthesis</keyword>
<dbReference type="AlphaFoldDB" id="A0A9D2VG68"/>
<evidence type="ECO:0000259" key="8">
    <source>
        <dbReference type="Pfam" id="PF05420"/>
    </source>
</evidence>
<dbReference type="Proteomes" id="UP000700248">
    <property type="component" value="Unassembled WGS sequence"/>
</dbReference>
<sequence>MNRYTLVPLLAGLLLSVKLAQPVWAAPSSAAEQQLIHQIKQGEALFRDDIVNDAVQRLYRISPQHPQGLLAELRLALRLNQPEQAQAKLAQLQQSAPSSDEYADARLLVALTEPEREVELTQARLLARAGQYAEARERYDRLLQGRYPTPELAQEYWQVRVGQTAEYTAAITALEASLKQFPRHAGLLRSLVNYYFAVNKPDTALQYLHQLAERSTERQWAATREYDYLSGLALSDHSQALWQDFVQRYADLTSLQARAQDILTAQQARLDDPAWRAGQTGLAAVEAQKNPTQALAQLQQALRSYPDDVEIIGSIGLAYLRLNNRAQALHYFERAIATEQEADRKSRWISLANSTKLWLLLSEAEGAADKAQWATAQRLYQQVYQRESTNLFAVLGLARSYLAQGNNEQAWQYYQKAMRLDPHNESVQWGVVAYADQFAPAQSLSVLKQLPSTMQNKPVVAQALRNYELALLDERIAEAQQAEQWEQAIALMRQGQQLDISNAWRSYGLAVALRDQGRSDEALGAFRDHYLLHKGEVATQYAYALLLTSLDQGQRALKALREVELALWTEPMHELEQRVQQSLALAEAQQLYEQGETSRAIALLEQQPPYSGALLQLAEWYYEKGNFERSINTYQTLQTIEPLSASSYRALARSWQAAGKPPHDALNWYAQGMVAADLLPAEAVQPVRDDVAFTRAMRLEDTDDWLARGLRTEAEALYQQQNPTIRIHNDHWWRSDGTPGISELTANTTIVQMNYPIKSGSGFIRADHVRMDAGRLEPEADGVYRGELGTCSSGAGTACKDGFKQRAQGTSVAIGWAGKDLSFDLGTTPLGFPVSTWTGGISYSGNWRATGWRLTASRRPMSNSVLSFAGIKDIGTGVKWGGVMATGAALSLSWDQGEANGVWADLSHHVLKGKNVQNNQRSRVMGGYYRRLINKNHELLSVGVNAMHWRYQKGLGGYGFREGGYYSPKHYNSLSLPVRYAKRTANWSFVVEGGASFSSAKNHQGETSRGLGYTLSGGVERRLNKHWVLGAGLDLQHSKDYAPSRGMLYLRYTFEPWQGSLPLGLDPLTPYADFK</sequence>
<gene>
    <name evidence="9" type="ORF">K8U84_05370</name>
</gene>
<dbReference type="GO" id="GO:0019867">
    <property type="term" value="C:outer membrane"/>
    <property type="evidence" value="ECO:0007669"/>
    <property type="project" value="InterPro"/>
</dbReference>
<name>A0A9D2VG68_9BURK</name>
<protein>
    <submittedName>
        <fullName evidence="9">BCSC C-terminal domain-containing protein</fullName>
    </submittedName>
</protein>
<dbReference type="InterPro" id="IPR008410">
    <property type="entry name" value="BCSC_C"/>
</dbReference>
<dbReference type="SUPFAM" id="SSF48452">
    <property type="entry name" value="TPR-like"/>
    <property type="match status" value="3"/>
</dbReference>
<dbReference type="PROSITE" id="PS50005">
    <property type="entry name" value="TPR"/>
    <property type="match status" value="3"/>
</dbReference>
<dbReference type="Pfam" id="PF14559">
    <property type="entry name" value="TPR_19"/>
    <property type="match status" value="1"/>
</dbReference>
<dbReference type="PANTHER" id="PTHR12558">
    <property type="entry name" value="CELL DIVISION CYCLE 16,23,27"/>
    <property type="match status" value="1"/>
</dbReference>
<comment type="pathway">
    <text evidence="1">Glycan metabolism; bacterial cellulose biosynthesis.</text>
</comment>
<evidence type="ECO:0000256" key="5">
    <source>
        <dbReference type="ARBA" id="ARBA00022916"/>
    </source>
</evidence>
<proteinExistence type="predicted"/>
<dbReference type="RefSeq" id="WP_276830654.1">
    <property type="nucleotide sequence ID" value="NZ_DYTQ01000061.1"/>
</dbReference>
<feature type="chain" id="PRO_5039403172" evidence="7">
    <location>
        <begin position="26"/>
        <end position="1075"/>
    </location>
</feature>
<evidence type="ECO:0000256" key="7">
    <source>
        <dbReference type="SAM" id="SignalP"/>
    </source>
</evidence>
<keyword evidence="4 6" id="KW-0802">TPR repeat</keyword>
<dbReference type="EMBL" id="DYTQ01000061">
    <property type="protein sequence ID" value="HJH23969.1"/>
    <property type="molecule type" value="Genomic_DNA"/>
</dbReference>
<keyword evidence="2 7" id="KW-0732">Signal</keyword>
<feature type="domain" description="Cellulose synthase operon C C-terminal" evidence="8">
    <location>
        <begin position="742"/>
        <end position="1055"/>
    </location>
</feature>
<evidence type="ECO:0000256" key="4">
    <source>
        <dbReference type="ARBA" id="ARBA00022803"/>
    </source>
</evidence>
<feature type="repeat" description="TPR" evidence="6">
    <location>
        <begin position="611"/>
        <end position="644"/>
    </location>
</feature>
<dbReference type="Pfam" id="PF05420">
    <property type="entry name" value="BCSC_C"/>
    <property type="match status" value="1"/>
</dbReference>
<evidence type="ECO:0000256" key="2">
    <source>
        <dbReference type="ARBA" id="ARBA00022729"/>
    </source>
</evidence>
<reference evidence="9" key="1">
    <citation type="journal article" date="2021" name="PeerJ">
        <title>Extensive microbial diversity within the chicken gut microbiome revealed by metagenomics and culture.</title>
        <authorList>
            <person name="Gilroy R."/>
            <person name="Ravi A."/>
            <person name="Getino M."/>
            <person name="Pursley I."/>
            <person name="Horton D.L."/>
            <person name="Alikhan N.F."/>
            <person name="Baker D."/>
            <person name="Gharbi K."/>
            <person name="Hall N."/>
            <person name="Watson M."/>
            <person name="Adriaenssens E.M."/>
            <person name="Foster-Nyarko E."/>
            <person name="Jarju S."/>
            <person name="Secka A."/>
            <person name="Antonio M."/>
            <person name="Oren A."/>
            <person name="Chaudhuri R.R."/>
            <person name="La Ragione R."/>
            <person name="Hildebrand F."/>
            <person name="Pallen M.J."/>
        </authorList>
    </citation>
    <scope>NUCLEOTIDE SEQUENCE</scope>
    <source>
        <strain evidence="9">CHK175-13533</strain>
    </source>
</reference>
<dbReference type="PANTHER" id="PTHR12558:SF13">
    <property type="entry name" value="CELL DIVISION CYCLE PROTEIN 27 HOMOLOG"/>
    <property type="match status" value="1"/>
</dbReference>
<dbReference type="Gene3D" id="1.25.40.10">
    <property type="entry name" value="Tetratricopeptide repeat domain"/>
    <property type="match status" value="5"/>
</dbReference>
<evidence type="ECO:0000256" key="1">
    <source>
        <dbReference type="ARBA" id="ARBA00005186"/>
    </source>
</evidence>
<dbReference type="InterPro" id="IPR019734">
    <property type="entry name" value="TPR_rpt"/>
</dbReference>